<keyword evidence="3 5" id="KW-1133">Transmembrane helix</keyword>
<proteinExistence type="predicted"/>
<feature type="transmembrane region" description="Helical" evidence="5">
    <location>
        <begin position="397"/>
        <end position="413"/>
    </location>
</feature>
<keyword evidence="2 5" id="KW-0812">Transmembrane</keyword>
<dbReference type="AlphaFoldDB" id="A0A433V9D3"/>
<sequence>MVMKPQNFEERLIWYPMVGTYVLYVSGLLYIVNSTIAWILLFYLCVKLWYQKPDTPAEEKIKIPWIIWLWIICMLVMVVGGYIGSINSGQDIRSIIRGVLNWTREWALFALFPLAGCCLKIRPQLIYRAVCILCLQSLFVIPISVGAYLLKIPNLIYSSPLERITQNGQMYFDVVLYFKEADFGEGFRLTLFAPWSPALALLAVMYFFFALQEKTQKWRWIGIIASLIISYLTAARTSIVCFPTVAILMWLFTNFYRPYTQILCSATCFISGISSSFIIGLYRDFEDKFVSSRQGSSRVRSVLTRMALERFKDAPIWGHSQPEKGFVGTANMPIGSHHNWVGLLFIKGLVGFFAFLIPITSTFLYLLVIAQKSEIARAALSFILILMVFSFAENLDLLAYLYYPGLILMGIAFQSQPKHLTFKSESFQSVYMN</sequence>
<feature type="transmembrane region" description="Helical" evidence="5">
    <location>
        <begin position="20"/>
        <end position="44"/>
    </location>
</feature>
<dbReference type="Proteomes" id="UP000271624">
    <property type="component" value="Unassembled WGS sequence"/>
</dbReference>
<reference evidence="7" key="1">
    <citation type="submission" date="2018-12" db="EMBL/GenBank/DDBJ databases">
        <authorList>
            <person name="Will S."/>
            <person name="Neumann-Schaal M."/>
            <person name="Henke P."/>
        </authorList>
    </citation>
    <scope>NUCLEOTIDE SEQUENCE</scope>
    <source>
        <strain evidence="7">PCC 7102</strain>
    </source>
</reference>
<feature type="transmembrane region" description="Helical" evidence="5">
    <location>
        <begin position="65"/>
        <end position="86"/>
    </location>
</feature>
<feature type="domain" description="O-antigen ligase-related" evidence="6">
    <location>
        <begin position="222"/>
        <end position="356"/>
    </location>
</feature>
<keyword evidence="8" id="KW-1185">Reference proteome</keyword>
<dbReference type="EMBL" id="RSCL01000015">
    <property type="protein sequence ID" value="RUT02711.1"/>
    <property type="molecule type" value="Genomic_DNA"/>
</dbReference>
<feature type="transmembrane region" description="Helical" evidence="5">
    <location>
        <begin position="375"/>
        <end position="391"/>
    </location>
</feature>
<feature type="transmembrane region" description="Helical" evidence="5">
    <location>
        <begin position="340"/>
        <end position="368"/>
    </location>
</feature>
<protein>
    <recommendedName>
        <fullName evidence="6">O-antigen ligase-related domain-containing protein</fullName>
    </recommendedName>
</protein>
<feature type="transmembrane region" description="Helical" evidence="5">
    <location>
        <begin position="129"/>
        <end position="150"/>
    </location>
</feature>
<accession>A0A433V9D3</accession>
<feature type="transmembrane region" description="Helical" evidence="5">
    <location>
        <begin position="218"/>
        <end position="234"/>
    </location>
</feature>
<evidence type="ECO:0000256" key="5">
    <source>
        <dbReference type="SAM" id="Phobius"/>
    </source>
</evidence>
<dbReference type="Pfam" id="PF04932">
    <property type="entry name" value="Wzy_C"/>
    <property type="match status" value="1"/>
</dbReference>
<name>A0A433V9D3_9CYAN</name>
<comment type="subcellular location">
    <subcellularLocation>
        <location evidence="1">Membrane</location>
        <topology evidence="1">Multi-pass membrane protein</topology>
    </subcellularLocation>
</comment>
<gene>
    <name evidence="7" type="ORF">DSM106972_056310</name>
</gene>
<feature type="transmembrane region" description="Helical" evidence="5">
    <location>
        <begin position="192"/>
        <end position="211"/>
    </location>
</feature>
<keyword evidence="4 5" id="KW-0472">Membrane</keyword>
<evidence type="ECO:0000256" key="2">
    <source>
        <dbReference type="ARBA" id="ARBA00022692"/>
    </source>
</evidence>
<evidence type="ECO:0000313" key="7">
    <source>
        <dbReference type="EMBL" id="RUT02711.1"/>
    </source>
</evidence>
<evidence type="ECO:0000256" key="3">
    <source>
        <dbReference type="ARBA" id="ARBA00022989"/>
    </source>
</evidence>
<evidence type="ECO:0000259" key="6">
    <source>
        <dbReference type="Pfam" id="PF04932"/>
    </source>
</evidence>
<reference evidence="7" key="2">
    <citation type="journal article" date="2019" name="Genome Biol. Evol.">
        <title>Day and night: Metabolic profiles and evolutionary relationships of six axenic non-marine cyanobacteria.</title>
        <authorList>
            <person name="Will S.E."/>
            <person name="Henke P."/>
            <person name="Boedeker C."/>
            <person name="Huang S."/>
            <person name="Brinkmann H."/>
            <person name="Rohde M."/>
            <person name="Jarek M."/>
            <person name="Friedl T."/>
            <person name="Seufert S."/>
            <person name="Schumacher M."/>
            <person name="Overmann J."/>
            <person name="Neumann-Schaal M."/>
            <person name="Petersen J."/>
        </authorList>
    </citation>
    <scope>NUCLEOTIDE SEQUENCE [LARGE SCALE GENOMIC DNA]</scope>
    <source>
        <strain evidence="7">PCC 7102</strain>
    </source>
</reference>
<evidence type="ECO:0000313" key="8">
    <source>
        <dbReference type="Proteomes" id="UP000271624"/>
    </source>
</evidence>
<evidence type="ECO:0000256" key="1">
    <source>
        <dbReference type="ARBA" id="ARBA00004141"/>
    </source>
</evidence>
<evidence type="ECO:0000256" key="4">
    <source>
        <dbReference type="ARBA" id="ARBA00023136"/>
    </source>
</evidence>
<organism evidence="7 8">
    <name type="scientific">Dulcicalothrix desertica PCC 7102</name>
    <dbReference type="NCBI Taxonomy" id="232991"/>
    <lineage>
        <taxon>Bacteria</taxon>
        <taxon>Bacillati</taxon>
        <taxon>Cyanobacteriota</taxon>
        <taxon>Cyanophyceae</taxon>
        <taxon>Nostocales</taxon>
        <taxon>Calotrichaceae</taxon>
        <taxon>Dulcicalothrix</taxon>
    </lineage>
</organism>
<dbReference type="InterPro" id="IPR007016">
    <property type="entry name" value="O-antigen_ligase-rel_domated"/>
</dbReference>
<feature type="transmembrane region" description="Helical" evidence="5">
    <location>
        <begin position="263"/>
        <end position="282"/>
    </location>
</feature>
<comment type="caution">
    <text evidence="7">The sequence shown here is derived from an EMBL/GenBank/DDBJ whole genome shotgun (WGS) entry which is preliminary data.</text>
</comment>